<gene>
    <name evidence="17" type="ORF">H072_10176</name>
</gene>
<evidence type="ECO:0000256" key="1">
    <source>
        <dbReference type="ARBA" id="ARBA00001973"/>
    </source>
</evidence>
<evidence type="ECO:0000313" key="18">
    <source>
        <dbReference type="Proteomes" id="UP000015100"/>
    </source>
</evidence>
<dbReference type="Pfam" id="PF03443">
    <property type="entry name" value="AA9"/>
    <property type="match status" value="1"/>
</dbReference>
<comment type="catalytic activity">
    <reaction evidence="14">
        <text>[(1-&gt;4)-beta-D-glucosyl]n+m + reduced acceptor + O2 = 4-dehydro-beta-D-glucosyl-[(1-&gt;4)-beta-D-glucosyl]n-1 + [(1-&gt;4)-beta-D-glucosyl]m + acceptor + H2O.</text>
        <dbReference type="EC" id="1.14.99.56"/>
    </reaction>
</comment>
<dbReference type="InterPro" id="IPR005103">
    <property type="entry name" value="AA9_LPMO"/>
</dbReference>
<comment type="caution">
    <text evidence="17">The sequence shown here is derived from an EMBL/GenBank/DDBJ whole genome shotgun (WGS) entry which is preliminary data.</text>
</comment>
<dbReference type="PANTHER" id="PTHR33353:SF10">
    <property type="entry name" value="ENDO-BETA-1,4-GLUCANASE D"/>
    <property type="match status" value="1"/>
</dbReference>
<dbReference type="Gene3D" id="2.70.50.70">
    <property type="match status" value="1"/>
</dbReference>
<dbReference type="InterPro" id="IPR049892">
    <property type="entry name" value="AA9"/>
</dbReference>
<keyword evidence="10" id="KW-1015">Disulfide bond</keyword>
<evidence type="ECO:0000313" key="17">
    <source>
        <dbReference type="EMBL" id="EPS36316.1"/>
    </source>
</evidence>
<comment type="similarity">
    <text evidence="13">Belongs to the polysaccharide monooxygenase AA9 family.</text>
</comment>
<keyword evidence="11" id="KW-0119">Carbohydrate metabolism</keyword>
<evidence type="ECO:0000256" key="9">
    <source>
        <dbReference type="ARBA" id="ARBA00023033"/>
    </source>
</evidence>
<organism evidence="17 18">
    <name type="scientific">Dactylellina haptotyla (strain CBS 200.50)</name>
    <name type="common">Nematode-trapping fungus</name>
    <name type="synonym">Monacrosporium haptotylum</name>
    <dbReference type="NCBI Taxonomy" id="1284197"/>
    <lineage>
        <taxon>Eukaryota</taxon>
        <taxon>Fungi</taxon>
        <taxon>Dikarya</taxon>
        <taxon>Ascomycota</taxon>
        <taxon>Pezizomycotina</taxon>
        <taxon>Orbiliomycetes</taxon>
        <taxon>Orbiliales</taxon>
        <taxon>Orbiliaceae</taxon>
        <taxon>Dactylellina</taxon>
    </lineage>
</organism>
<keyword evidence="4" id="KW-0479">Metal-binding</keyword>
<sequence length="229" mass="24704">MKTTGVFYFISAVSIIGAHWTHPLFTFNGQTSTEWQYVRLTTNRWTGDPLQDVSDNQMRCYHQAIPVTSTASVSAGSTVSFSVNSVIGHPGGLMFYMAKVPSGKTINSFDGSGNVWFKIYQDAPTYDSNGTPHWATLGATSVSVKIPSCIPAGDYLLRVEFIAVHGSSTLGGAQFYISCAQVKVTGGGSKNPTGLVSFPGAYSATDPGILYNLYNWPQVIYPSISLQFL</sequence>
<dbReference type="HOGENOM" id="CLU_031730_4_2_1"/>
<dbReference type="PANTHER" id="PTHR33353">
    <property type="entry name" value="PUTATIVE (AFU_ORTHOLOGUE AFUA_1G12560)-RELATED"/>
    <property type="match status" value="1"/>
</dbReference>
<evidence type="ECO:0000256" key="6">
    <source>
        <dbReference type="ARBA" id="ARBA00023001"/>
    </source>
</evidence>
<dbReference type="STRING" id="1284197.S8A5E6"/>
<dbReference type="GO" id="GO:0004497">
    <property type="term" value="F:monooxygenase activity"/>
    <property type="evidence" value="ECO:0007669"/>
    <property type="project" value="UniProtKB-KW"/>
</dbReference>
<keyword evidence="6" id="KW-0136">Cellulose degradation</keyword>
<evidence type="ECO:0000256" key="5">
    <source>
        <dbReference type="ARBA" id="ARBA00022729"/>
    </source>
</evidence>
<keyword evidence="5" id="KW-0732">Signal</keyword>
<evidence type="ECO:0000256" key="12">
    <source>
        <dbReference type="ARBA" id="ARBA00023326"/>
    </source>
</evidence>
<reference evidence="17 18" key="1">
    <citation type="journal article" date="2013" name="PLoS Genet.">
        <title>Genomic mechanisms accounting for the adaptation to parasitism in nematode-trapping fungi.</title>
        <authorList>
            <person name="Meerupati T."/>
            <person name="Andersson K.M."/>
            <person name="Friman E."/>
            <person name="Kumar D."/>
            <person name="Tunlid A."/>
            <person name="Ahren D."/>
        </authorList>
    </citation>
    <scope>NUCLEOTIDE SEQUENCE [LARGE SCALE GENOMIC DNA]</scope>
    <source>
        <strain evidence="17 18">CBS 200.50</strain>
    </source>
</reference>
<evidence type="ECO:0000256" key="7">
    <source>
        <dbReference type="ARBA" id="ARBA00023002"/>
    </source>
</evidence>
<evidence type="ECO:0000256" key="11">
    <source>
        <dbReference type="ARBA" id="ARBA00023277"/>
    </source>
</evidence>
<keyword evidence="8" id="KW-0186">Copper</keyword>
<comment type="cofactor">
    <cofactor evidence="1">
        <name>Cu(2+)</name>
        <dbReference type="ChEBI" id="CHEBI:29036"/>
    </cofactor>
</comment>
<evidence type="ECO:0000256" key="8">
    <source>
        <dbReference type="ARBA" id="ARBA00023008"/>
    </source>
</evidence>
<dbReference type="eggNOG" id="ENOG502RYSN">
    <property type="taxonomic scope" value="Eukaryota"/>
</dbReference>
<dbReference type="OMA" id="LMRNEHI"/>
<evidence type="ECO:0000256" key="15">
    <source>
        <dbReference type="ARBA" id="ARBA00047174"/>
    </source>
</evidence>
<evidence type="ECO:0000256" key="13">
    <source>
        <dbReference type="ARBA" id="ARBA00044502"/>
    </source>
</evidence>
<dbReference type="CDD" id="cd21175">
    <property type="entry name" value="LPMO_AA9"/>
    <property type="match status" value="1"/>
</dbReference>
<reference evidence="18" key="2">
    <citation type="submission" date="2013-04" db="EMBL/GenBank/DDBJ databases">
        <title>Genomic mechanisms accounting for the adaptation to parasitism in nematode-trapping fungi.</title>
        <authorList>
            <person name="Ahren D.G."/>
        </authorList>
    </citation>
    <scope>NUCLEOTIDE SEQUENCE [LARGE SCALE GENOMIC DNA]</scope>
    <source>
        <strain evidence="18">CBS 200.50</strain>
    </source>
</reference>
<proteinExistence type="inferred from homology"/>
<keyword evidence="7" id="KW-0560">Oxidoreductase</keyword>
<evidence type="ECO:0000256" key="3">
    <source>
        <dbReference type="ARBA" id="ARBA00022525"/>
    </source>
</evidence>
<dbReference type="Proteomes" id="UP000015100">
    <property type="component" value="Unassembled WGS sequence"/>
</dbReference>
<keyword evidence="18" id="KW-1185">Reference proteome</keyword>
<dbReference type="EMBL" id="AQGS01000935">
    <property type="protein sequence ID" value="EPS36316.1"/>
    <property type="molecule type" value="Genomic_DNA"/>
</dbReference>
<keyword evidence="3" id="KW-0964">Secreted</keyword>
<evidence type="ECO:0000259" key="16">
    <source>
        <dbReference type="Pfam" id="PF03443"/>
    </source>
</evidence>
<keyword evidence="9" id="KW-0503">Monooxygenase</keyword>
<dbReference type="GO" id="GO:0046872">
    <property type="term" value="F:metal ion binding"/>
    <property type="evidence" value="ECO:0007669"/>
    <property type="project" value="UniProtKB-KW"/>
</dbReference>
<evidence type="ECO:0000256" key="2">
    <source>
        <dbReference type="ARBA" id="ARBA00004613"/>
    </source>
</evidence>
<feature type="domain" description="Auxiliary Activity family 9 catalytic" evidence="16">
    <location>
        <begin position="22"/>
        <end position="218"/>
    </location>
</feature>
<dbReference type="OrthoDB" id="5271017at2759"/>
<protein>
    <recommendedName>
        <fullName evidence="15">lytic cellulose monooxygenase (C4-dehydrogenating)</fullName>
        <ecNumber evidence="15">1.14.99.56</ecNumber>
    </recommendedName>
</protein>
<keyword evidence="12" id="KW-0624">Polysaccharide degradation</keyword>
<dbReference type="AlphaFoldDB" id="S8A5E6"/>
<dbReference type="GO" id="GO:0030245">
    <property type="term" value="P:cellulose catabolic process"/>
    <property type="evidence" value="ECO:0007669"/>
    <property type="project" value="UniProtKB-KW"/>
</dbReference>
<accession>S8A5E6</accession>
<dbReference type="EC" id="1.14.99.56" evidence="15"/>
<comment type="subcellular location">
    <subcellularLocation>
        <location evidence="2">Secreted</location>
    </subcellularLocation>
</comment>
<dbReference type="GO" id="GO:0005576">
    <property type="term" value="C:extracellular region"/>
    <property type="evidence" value="ECO:0007669"/>
    <property type="project" value="UniProtKB-SubCell"/>
</dbReference>
<evidence type="ECO:0000256" key="14">
    <source>
        <dbReference type="ARBA" id="ARBA00045077"/>
    </source>
</evidence>
<name>S8A5E6_DACHA</name>
<evidence type="ECO:0000256" key="4">
    <source>
        <dbReference type="ARBA" id="ARBA00022723"/>
    </source>
</evidence>
<evidence type="ECO:0000256" key="10">
    <source>
        <dbReference type="ARBA" id="ARBA00023157"/>
    </source>
</evidence>